<sequence>MNPRIETLLEKKLIGKRMTMSLANDKTPELWKSFMPRRKEIQNCIGSNLYFMQIYDPLYFKNFDSNTDFEKWATVEVTDFDKVPDEMDPFTITSGLYPVLTYKGDIISAPQVFQYIFTTWLPNSDYILDNRPHFEI</sequence>
<dbReference type="InterPro" id="IPR010499">
    <property type="entry name" value="AraC_E-bd"/>
</dbReference>
<proteinExistence type="predicted"/>
<reference evidence="2 3" key="1">
    <citation type="submission" date="2024-06" db="EMBL/GenBank/DDBJ databases">
        <title>Flavobacterium spp. isolated from glacier.</title>
        <authorList>
            <person name="Han D."/>
        </authorList>
    </citation>
    <scope>NUCLEOTIDE SEQUENCE [LARGE SCALE GENOMIC DNA]</scope>
    <source>
        <strain evidence="2 3">LS2P90</strain>
    </source>
</reference>
<accession>A0ABW6HV08</accession>
<dbReference type="InterPro" id="IPR029442">
    <property type="entry name" value="GyrI-like"/>
</dbReference>
<organism evidence="2 3">
    <name type="scientific">Flavobacterium xylosi</name>
    <dbReference type="NCBI Taxonomy" id="3230415"/>
    <lineage>
        <taxon>Bacteria</taxon>
        <taxon>Pseudomonadati</taxon>
        <taxon>Bacteroidota</taxon>
        <taxon>Flavobacteriia</taxon>
        <taxon>Flavobacteriales</taxon>
        <taxon>Flavobacteriaceae</taxon>
        <taxon>Flavobacterium</taxon>
    </lineage>
</organism>
<dbReference type="EMBL" id="JBHZPZ010000006">
    <property type="protein sequence ID" value="MFE3867823.1"/>
    <property type="molecule type" value="Genomic_DNA"/>
</dbReference>
<keyword evidence="3" id="KW-1185">Reference proteome</keyword>
<protein>
    <submittedName>
        <fullName evidence="2">GyrI-like domain-containing protein</fullName>
    </submittedName>
</protein>
<dbReference type="PANTHER" id="PTHR36444:SF2">
    <property type="entry name" value="TRANSCRIPTIONAL REGULATOR PROTEIN YOBU-RELATED"/>
    <property type="match status" value="1"/>
</dbReference>
<evidence type="ECO:0000313" key="3">
    <source>
        <dbReference type="Proteomes" id="UP001600109"/>
    </source>
</evidence>
<dbReference type="Pfam" id="PF06445">
    <property type="entry name" value="GyrI-like"/>
    <property type="match status" value="1"/>
</dbReference>
<dbReference type="PANTHER" id="PTHR36444">
    <property type="entry name" value="TRANSCRIPTIONAL REGULATOR PROTEIN YOBU-RELATED"/>
    <property type="match status" value="1"/>
</dbReference>
<feature type="domain" description="AraC effector-binding" evidence="1">
    <location>
        <begin position="1"/>
        <end position="136"/>
    </location>
</feature>
<dbReference type="SMART" id="SM00871">
    <property type="entry name" value="AraC_E_bind"/>
    <property type="match status" value="1"/>
</dbReference>
<dbReference type="SUPFAM" id="SSF55136">
    <property type="entry name" value="Probable bacterial effector-binding domain"/>
    <property type="match status" value="1"/>
</dbReference>
<dbReference type="RefSeq" id="WP_379854481.1">
    <property type="nucleotide sequence ID" value="NZ_JBHZPZ010000006.1"/>
</dbReference>
<name>A0ABW6HV08_9FLAO</name>
<gene>
    <name evidence="2" type="ORF">ACFX5E_07005</name>
</gene>
<evidence type="ECO:0000313" key="2">
    <source>
        <dbReference type="EMBL" id="MFE3867823.1"/>
    </source>
</evidence>
<dbReference type="InterPro" id="IPR011256">
    <property type="entry name" value="Reg_factor_effector_dom_sf"/>
</dbReference>
<dbReference type="Gene3D" id="3.20.80.10">
    <property type="entry name" value="Regulatory factor, effector binding domain"/>
    <property type="match status" value="1"/>
</dbReference>
<evidence type="ECO:0000259" key="1">
    <source>
        <dbReference type="SMART" id="SM00871"/>
    </source>
</evidence>
<dbReference type="Proteomes" id="UP001600109">
    <property type="component" value="Unassembled WGS sequence"/>
</dbReference>
<dbReference type="InterPro" id="IPR053182">
    <property type="entry name" value="YobU-like_regulator"/>
</dbReference>
<comment type="caution">
    <text evidence="2">The sequence shown here is derived from an EMBL/GenBank/DDBJ whole genome shotgun (WGS) entry which is preliminary data.</text>
</comment>